<dbReference type="EMBL" id="QPFP01000061">
    <property type="protein sequence ID" value="TEB24925.1"/>
    <property type="molecule type" value="Genomic_DNA"/>
</dbReference>
<reference evidence="2 3" key="1">
    <citation type="journal article" date="2019" name="Nat. Ecol. Evol.">
        <title>Megaphylogeny resolves global patterns of mushroom evolution.</title>
        <authorList>
            <person name="Varga T."/>
            <person name="Krizsan K."/>
            <person name="Foldi C."/>
            <person name="Dima B."/>
            <person name="Sanchez-Garcia M."/>
            <person name="Sanchez-Ramirez S."/>
            <person name="Szollosi G.J."/>
            <person name="Szarkandi J.G."/>
            <person name="Papp V."/>
            <person name="Albert L."/>
            <person name="Andreopoulos W."/>
            <person name="Angelini C."/>
            <person name="Antonin V."/>
            <person name="Barry K.W."/>
            <person name="Bougher N.L."/>
            <person name="Buchanan P."/>
            <person name="Buyck B."/>
            <person name="Bense V."/>
            <person name="Catcheside P."/>
            <person name="Chovatia M."/>
            <person name="Cooper J."/>
            <person name="Damon W."/>
            <person name="Desjardin D."/>
            <person name="Finy P."/>
            <person name="Geml J."/>
            <person name="Haridas S."/>
            <person name="Hughes K."/>
            <person name="Justo A."/>
            <person name="Karasinski D."/>
            <person name="Kautmanova I."/>
            <person name="Kiss B."/>
            <person name="Kocsube S."/>
            <person name="Kotiranta H."/>
            <person name="LaButti K.M."/>
            <person name="Lechner B.E."/>
            <person name="Liimatainen K."/>
            <person name="Lipzen A."/>
            <person name="Lukacs Z."/>
            <person name="Mihaltcheva S."/>
            <person name="Morgado L.N."/>
            <person name="Niskanen T."/>
            <person name="Noordeloos M.E."/>
            <person name="Ohm R.A."/>
            <person name="Ortiz-Santana B."/>
            <person name="Ovrebo C."/>
            <person name="Racz N."/>
            <person name="Riley R."/>
            <person name="Savchenko A."/>
            <person name="Shiryaev A."/>
            <person name="Soop K."/>
            <person name="Spirin V."/>
            <person name="Szebenyi C."/>
            <person name="Tomsovsky M."/>
            <person name="Tulloss R.E."/>
            <person name="Uehling J."/>
            <person name="Grigoriev I.V."/>
            <person name="Vagvolgyi C."/>
            <person name="Papp T."/>
            <person name="Martin F.M."/>
            <person name="Miettinen O."/>
            <person name="Hibbett D.S."/>
            <person name="Nagy L.G."/>
        </authorList>
    </citation>
    <scope>NUCLEOTIDE SEQUENCE [LARGE SCALE GENOMIC DNA]</scope>
    <source>
        <strain evidence="2 3">FP101781</strain>
    </source>
</reference>
<organism evidence="2 3">
    <name type="scientific">Coprinellus micaceus</name>
    <name type="common">Glistening ink-cap mushroom</name>
    <name type="synonym">Coprinus micaceus</name>
    <dbReference type="NCBI Taxonomy" id="71717"/>
    <lineage>
        <taxon>Eukaryota</taxon>
        <taxon>Fungi</taxon>
        <taxon>Dikarya</taxon>
        <taxon>Basidiomycota</taxon>
        <taxon>Agaricomycotina</taxon>
        <taxon>Agaricomycetes</taxon>
        <taxon>Agaricomycetidae</taxon>
        <taxon>Agaricales</taxon>
        <taxon>Agaricineae</taxon>
        <taxon>Psathyrellaceae</taxon>
        <taxon>Coprinellus</taxon>
    </lineage>
</organism>
<sequence length="160" mass="17360">MRQSDISCGWAHGKINQSISGGHRSIGMVDYSIIPVPRTCLVITKSKARVTGSDPDVRQSNSVGGGTGWSFLEGLTSSKGYLQGDNSEVVPWLSDTQAILLAFYWVHSHSQKQHWTSGSPAKTGCWKAGEISEEYQTRKRSSIACSWECIQGPPSRDSGG</sequence>
<gene>
    <name evidence="2" type="ORF">FA13DRAFT_1714231</name>
    <name evidence="1" type="ORF">FA13DRAFT_1717376</name>
</gene>
<evidence type="ECO:0000313" key="2">
    <source>
        <dbReference type="EMBL" id="TEB24925.1"/>
    </source>
</evidence>
<accession>A0A4Y7SSU1</accession>
<keyword evidence="3" id="KW-1185">Reference proteome</keyword>
<dbReference type="EMBL" id="QPFP01000127">
    <property type="protein sequence ID" value="TEB20999.1"/>
    <property type="molecule type" value="Genomic_DNA"/>
</dbReference>
<evidence type="ECO:0000313" key="3">
    <source>
        <dbReference type="Proteomes" id="UP000298030"/>
    </source>
</evidence>
<proteinExistence type="predicted"/>
<comment type="caution">
    <text evidence="2">The sequence shown here is derived from an EMBL/GenBank/DDBJ whole genome shotgun (WGS) entry which is preliminary data.</text>
</comment>
<dbReference type="Proteomes" id="UP000298030">
    <property type="component" value="Unassembled WGS sequence"/>
</dbReference>
<evidence type="ECO:0000313" key="1">
    <source>
        <dbReference type="EMBL" id="TEB20999.1"/>
    </source>
</evidence>
<name>A0A4Y7SSU1_COPMI</name>
<dbReference type="AlphaFoldDB" id="A0A4Y7SSU1"/>
<protein>
    <submittedName>
        <fullName evidence="2">Uncharacterized protein</fullName>
    </submittedName>
</protein>